<dbReference type="InterPro" id="IPR001387">
    <property type="entry name" value="Cro/C1-type_HTH"/>
</dbReference>
<dbReference type="InterPro" id="IPR043917">
    <property type="entry name" value="DUF5753"/>
</dbReference>
<dbReference type="InterPro" id="IPR010982">
    <property type="entry name" value="Lambda_DNA-bd_dom_sf"/>
</dbReference>
<dbReference type="Pfam" id="PF13560">
    <property type="entry name" value="HTH_31"/>
    <property type="match status" value="1"/>
</dbReference>
<protein>
    <recommendedName>
        <fullName evidence="2">HTH cro/C1-type domain-containing protein</fullName>
    </recommendedName>
</protein>
<dbReference type="Pfam" id="PF19054">
    <property type="entry name" value="DUF5753"/>
    <property type="match status" value="1"/>
</dbReference>
<dbReference type="STRING" id="159449.B4N89_45850"/>
<evidence type="ECO:0000259" key="2">
    <source>
        <dbReference type="PROSITE" id="PS50943"/>
    </source>
</evidence>
<evidence type="ECO:0000313" key="3">
    <source>
        <dbReference type="EMBL" id="OPC76801.1"/>
    </source>
</evidence>
<organism evidence="3 4">
    <name type="scientific">Embleya scabrispora</name>
    <dbReference type="NCBI Taxonomy" id="159449"/>
    <lineage>
        <taxon>Bacteria</taxon>
        <taxon>Bacillati</taxon>
        <taxon>Actinomycetota</taxon>
        <taxon>Actinomycetes</taxon>
        <taxon>Kitasatosporales</taxon>
        <taxon>Streptomycetaceae</taxon>
        <taxon>Embleya</taxon>
    </lineage>
</organism>
<dbReference type="SUPFAM" id="SSF47413">
    <property type="entry name" value="lambda repressor-like DNA-binding domains"/>
    <property type="match status" value="1"/>
</dbReference>
<feature type="compositionally biased region" description="Low complexity" evidence="1">
    <location>
        <begin position="722"/>
        <end position="740"/>
    </location>
</feature>
<accession>A0A1T3NJL4</accession>
<comment type="caution">
    <text evidence="3">The sequence shown here is derived from an EMBL/GenBank/DDBJ whole genome shotgun (WGS) entry which is preliminary data.</text>
</comment>
<dbReference type="CDD" id="cd00093">
    <property type="entry name" value="HTH_XRE"/>
    <property type="match status" value="1"/>
</dbReference>
<feature type="region of interest" description="Disordered" evidence="1">
    <location>
        <begin position="580"/>
        <end position="689"/>
    </location>
</feature>
<name>A0A1T3NJL4_9ACTN</name>
<evidence type="ECO:0000256" key="1">
    <source>
        <dbReference type="SAM" id="MobiDB-lite"/>
    </source>
</evidence>
<dbReference type="Proteomes" id="UP000190037">
    <property type="component" value="Unassembled WGS sequence"/>
</dbReference>
<feature type="compositionally biased region" description="Basic and acidic residues" evidence="1">
    <location>
        <begin position="173"/>
        <end position="183"/>
    </location>
</feature>
<sequence length="751" mass="83069">MFEDTTRLRLGADLPRHPSFEGPPGQRHPMQSRFTLAGGQRIPGQRELHIESGELTPPPNEHHLAKERVAHHRSSPFLARTRTLIYDGPPGSKPSTTGSRHAGPDRRSDRSSPAGWCDTVAPPKRPRLGPPEREPNSSPAGTPRRCSRTLHVPTGGRASKSPVSHPSNTPRETTTRRSRESRSARASVSRARANLASNVVKWLHRRSRTMLRKRVDLTAVHPPEHARPRVTGCQAPHAERDPARMLLHGSHSNTYRQIATGSCCRGTLAAATLTDMPHTKASPASIARIELGELIKQLRTLAGLTLTEAAHELGIDAPRLSRLENAEGQLRPALAERLFGLYQANDRDRAHVLALMEADAAAVAQQRRPKWWKGAADLLVPMGFDGFLKLERMANVLRNYEPRVIQGRLQTRAYAERVVTGSRLGIKPDEVKALVDVRMRRQRDVRDGEIRRFEALVEESTLRFPGVEPDVMREQIDALLTSSHDPLNTIRVLPIATGFHPGMTGPFMLMEFPNTQRRAVWAELERRSVFFESPADVDVYVEAFDDMWNNRALTPRRPATFSPTYSGSSRNDQALALRVRPRRPDLAQVRPQHPGKLPGAGPVRALGPPARRRGPEHTADRVDRGRDRLPVPKHQGRRVRPPDHLTAGNAAAGGRIQAPGFPTPVLRSGPDHRPRPASAPVSQPRPSRAVHVLRARGLPRVPGEGEDSCEPPACARWYWRTAGTPTRPSTRSSATPGTRSQAANANHAFTA</sequence>
<gene>
    <name evidence="3" type="ORF">B4N89_45850</name>
</gene>
<reference evidence="3 4" key="1">
    <citation type="submission" date="2017-03" db="EMBL/GenBank/DDBJ databases">
        <title>Draft genome sequence of Streptomyces scabrisporus NF3, endophyte isolated from Amphipterygium adstringens.</title>
        <authorList>
            <person name="Vazquez M."/>
            <person name="Ceapa C.D."/>
            <person name="Rodriguez Luna D."/>
            <person name="Sanchez Esquivel S."/>
        </authorList>
    </citation>
    <scope>NUCLEOTIDE SEQUENCE [LARGE SCALE GENOMIC DNA]</scope>
    <source>
        <strain evidence="3 4">NF3</strain>
    </source>
</reference>
<dbReference type="EMBL" id="MWQN01000005">
    <property type="protein sequence ID" value="OPC76801.1"/>
    <property type="molecule type" value="Genomic_DNA"/>
</dbReference>
<dbReference type="GO" id="GO:0003677">
    <property type="term" value="F:DNA binding"/>
    <property type="evidence" value="ECO:0007669"/>
    <property type="project" value="InterPro"/>
</dbReference>
<feature type="compositionally biased region" description="Polar residues" evidence="1">
    <location>
        <begin position="741"/>
        <end position="751"/>
    </location>
</feature>
<feature type="compositionally biased region" description="Low complexity" evidence="1">
    <location>
        <begin position="597"/>
        <end position="609"/>
    </location>
</feature>
<dbReference type="PROSITE" id="PS50943">
    <property type="entry name" value="HTH_CROC1"/>
    <property type="match status" value="1"/>
</dbReference>
<feature type="region of interest" description="Disordered" evidence="1">
    <location>
        <begin position="68"/>
        <end position="192"/>
    </location>
</feature>
<feature type="region of interest" description="Disordered" evidence="1">
    <location>
        <begin position="722"/>
        <end position="751"/>
    </location>
</feature>
<proteinExistence type="predicted"/>
<feature type="region of interest" description="Disordered" evidence="1">
    <location>
        <begin position="1"/>
        <end position="45"/>
    </location>
</feature>
<keyword evidence="4" id="KW-1185">Reference proteome</keyword>
<feature type="domain" description="HTH cro/C1-type" evidence="2">
    <location>
        <begin position="295"/>
        <end position="349"/>
    </location>
</feature>
<dbReference type="SMART" id="SM00530">
    <property type="entry name" value="HTH_XRE"/>
    <property type="match status" value="1"/>
</dbReference>
<dbReference type="AlphaFoldDB" id="A0A1T3NJL4"/>
<dbReference type="Gene3D" id="1.10.260.40">
    <property type="entry name" value="lambda repressor-like DNA-binding domains"/>
    <property type="match status" value="1"/>
</dbReference>
<feature type="compositionally biased region" description="Basic and acidic residues" evidence="1">
    <location>
        <begin position="613"/>
        <end position="630"/>
    </location>
</feature>
<evidence type="ECO:0000313" key="4">
    <source>
        <dbReference type="Proteomes" id="UP000190037"/>
    </source>
</evidence>